<protein>
    <submittedName>
        <fullName evidence="2">Uncharacterized protein</fullName>
    </submittedName>
</protein>
<comment type="caution">
    <text evidence="2">The sequence shown here is derived from an EMBL/GenBank/DDBJ whole genome shotgun (WGS) entry which is preliminary data.</text>
</comment>
<gene>
    <name evidence="2" type="ORF">CIT25_30545</name>
</gene>
<accession>A0AB36R0K2</accession>
<organism evidence="2 3">
    <name type="scientific">Mesorhizobium mediterraneum</name>
    <dbReference type="NCBI Taxonomy" id="43617"/>
    <lineage>
        <taxon>Bacteria</taxon>
        <taxon>Pseudomonadati</taxon>
        <taxon>Pseudomonadota</taxon>
        <taxon>Alphaproteobacteria</taxon>
        <taxon>Hyphomicrobiales</taxon>
        <taxon>Phyllobacteriaceae</taxon>
        <taxon>Mesorhizobium</taxon>
    </lineage>
</organism>
<proteinExistence type="predicted"/>
<feature type="compositionally biased region" description="Polar residues" evidence="1">
    <location>
        <begin position="8"/>
        <end position="19"/>
    </location>
</feature>
<dbReference type="AlphaFoldDB" id="A0AB36R0K2"/>
<name>A0AB36R0K2_9HYPH</name>
<dbReference type="EMBL" id="NPKI01000046">
    <property type="protein sequence ID" value="PAP98120.1"/>
    <property type="molecule type" value="Genomic_DNA"/>
</dbReference>
<reference evidence="3" key="1">
    <citation type="submission" date="2017-08" db="EMBL/GenBank/DDBJ databases">
        <title>Mesorhizobium wenxinae sp. nov., a novel rhizobial species isolated from root nodules of chickpea (Cicer arietinum L.).</title>
        <authorList>
            <person name="Zhang J."/>
        </authorList>
    </citation>
    <scope>NUCLEOTIDE SEQUENCE [LARGE SCALE GENOMIC DNA]</scope>
    <source>
        <strain evidence="3">USDA 3392</strain>
    </source>
</reference>
<dbReference type="Proteomes" id="UP000216215">
    <property type="component" value="Unassembled WGS sequence"/>
</dbReference>
<evidence type="ECO:0000313" key="3">
    <source>
        <dbReference type="Proteomes" id="UP000216215"/>
    </source>
</evidence>
<keyword evidence="3" id="KW-1185">Reference proteome</keyword>
<feature type="region of interest" description="Disordered" evidence="1">
    <location>
        <begin position="1"/>
        <end position="59"/>
    </location>
</feature>
<evidence type="ECO:0000313" key="2">
    <source>
        <dbReference type="EMBL" id="PAP98120.1"/>
    </source>
</evidence>
<sequence>MRGVPGNANVSLRWNTPQPSRRCAPIHLLPQGEKGRRYFPGRPVLPGRRFSRRASAGSS</sequence>
<evidence type="ECO:0000256" key="1">
    <source>
        <dbReference type="SAM" id="MobiDB-lite"/>
    </source>
</evidence>